<protein>
    <recommendedName>
        <fullName evidence="4">Solute-binding protein family 3/N-terminal domain-containing protein</fullName>
    </recommendedName>
</protein>
<proteinExistence type="inferred from homology"/>
<dbReference type="STRING" id="966.BTA35_0207210"/>
<dbReference type="InterPro" id="IPR001638">
    <property type="entry name" value="Solute-binding_3/MltF_N"/>
</dbReference>
<dbReference type="EMBL" id="MTSD02000002">
    <property type="protein sequence ID" value="OOV87786.1"/>
    <property type="molecule type" value="Genomic_DNA"/>
</dbReference>
<reference evidence="5" key="1">
    <citation type="submission" date="2017-02" db="EMBL/GenBank/DDBJ databases">
        <title>Draft Genome Sequence of the Salt Water Bacterium Oceanospirillum linum ATCC 11336.</title>
        <authorList>
            <person name="Trachtenberg A.M."/>
            <person name="Carney J.G."/>
            <person name="Linnane J.D."/>
            <person name="Rheaume B.A."/>
            <person name="Pitts N.L."/>
            <person name="Mykles D.L."/>
            <person name="Maclea K.S."/>
        </authorList>
    </citation>
    <scope>NUCLEOTIDE SEQUENCE [LARGE SCALE GENOMIC DNA]</scope>
    <source>
        <strain evidence="5">ATCC 11336</strain>
    </source>
</reference>
<dbReference type="AlphaFoldDB" id="A0A1T1HD90"/>
<comment type="similarity">
    <text evidence="1">Belongs to the bacterial solute-binding protein 3 family.</text>
</comment>
<comment type="caution">
    <text evidence="5">The sequence shown here is derived from an EMBL/GenBank/DDBJ whole genome shotgun (WGS) entry which is preliminary data.</text>
</comment>
<evidence type="ECO:0000256" key="1">
    <source>
        <dbReference type="ARBA" id="ARBA00010333"/>
    </source>
</evidence>
<dbReference type="PANTHER" id="PTHR35936">
    <property type="entry name" value="MEMBRANE-BOUND LYTIC MUREIN TRANSGLYCOSYLASE F"/>
    <property type="match status" value="1"/>
</dbReference>
<evidence type="ECO:0000259" key="4">
    <source>
        <dbReference type="SMART" id="SM00062"/>
    </source>
</evidence>
<gene>
    <name evidence="5" type="ORF">BTA35_0207210</name>
</gene>
<accession>A0A1T1HD90</accession>
<feature type="chain" id="PRO_5010559071" description="Solute-binding protein family 3/N-terminal domain-containing protein" evidence="3">
    <location>
        <begin position="28"/>
        <end position="261"/>
    </location>
</feature>
<feature type="domain" description="Solute-binding protein family 3/N-terminal" evidence="4">
    <location>
        <begin position="33"/>
        <end position="259"/>
    </location>
</feature>
<name>A0A1T1HD90_OCELI</name>
<dbReference type="Proteomes" id="UP000190064">
    <property type="component" value="Unassembled WGS sequence"/>
</dbReference>
<dbReference type="Gene3D" id="3.40.190.10">
    <property type="entry name" value="Periplasmic binding protein-like II"/>
    <property type="match status" value="2"/>
</dbReference>
<keyword evidence="2 3" id="KW-0732">Signal</keyword>
<evidence type="ECO:0000313" key="6">
    <source>
        <dbReference type="Proteomes" id="UP000190064"/>
    </source>
</evidence>
<evidence type="ECO:0000313" key="5">
    <source>
        <dbReference type="EMBL" id="OOV87786.1"/>
    </source>
</evidence>
<dbReference type="Pfam" id="PF00497">
    <property type="entry name" value="SBP_bac_3"/>
    <property type="match status" value="1"/>
</dbReference>
<evidence type="ECO:0000256" key="2">
    <source>
        <dbReference type="ARBA" id="ARBA00022729"/>
    </source>
</evidence>
<sequence length="261" mass="28850">MACHKLFSITCLAIGLILIGFSQTLSAAQKNKTIKIGISTSFPPFNYLNENGKISGYNADIAMAVCRKIKAHCEFTLLPFPQVIPALEANEIQLAASNLLRTEERAKRINFSAKYYRSTSSLLGHMDNSTQKPVEVIKNPDTSIAVTAGSTQWRYLSDHAKGEILVKASIGETMLALQKSQVDYILIPTLFALNFLERPENDNLDFVGLPLEEKTLSGDVHLGITKADPELKIQVDQAIQALVNSGELRALSKKYFPFNVY</sequence>
<feature type="signal peptide" evidence="3">
    <location>
        <begin position="1"/>
        <end position="27"/>
    </location>
</feature>
<dbReference type="PANTHER" id="PTHR35936:SF19">
    <property type="entry name" value="AMINO-ACID-BINDING PROTEIN YXEM-RELATED"/>
    <property type="match status" value="1"/>
</dbReference>
<organism evidence="5 6">
    <name type="scientific">Oceanospirillum linum</name>
    <dbReference type="NCBI Taxonomy" id="966"/>
    <lineage>
        <taxon>Bacteria</taxon>
        <taxon>Pseudomonadati</taxon>
        <taxon>Pseudomonadota</taxon>
        <taxon>Gammaproteobacteria</taxon>
        <taxon>Oceanospirillales</taxon>
        <taxon>Oceanospirillaceae</taxon>
        <taxon>Oceanospirillum</taxon>
    </lineage>
</organism>
<dbReference type="SMART" id="SM00062">
    <property type="entry name" value="PBPb"/>
    <property type="match status" value="1"/>
</dbReference>
<dbReference type="SUPFAM" id="SSF53850">
    <property type="entry name" value="Periplasmic binding protein-like II"/>
    <property type="match status" value="1"/>
</dbReference>
<evidence type="ECO:0000256" key="3">
    <source>
        <dbReference type="SAM" id="SignalP"/>
    </source>
</evidence>
<keyword evidence="6" id="KW-1185">Reference proteome</keyword>